<dbReference type="PRINTS" id="PR00081">
    <property type="entry name" value="GDHRDH"/>
</dbReference>
<organism evidence="3 4">
    <name type="scientific">Streptomyces maoxianensis</name>
    <dbReference type="NCBI Taxonomy" id="1459942"/>
    <lineage>
        <taxon>Bacteria</taxon>
        <taxon>Bacillati</taxon>
        <taxon>Actinomycetota</taxon>
        <taxon>Actinomycetes</taxon>
        <taxon>Kitasatosporales</taxon>
        <taxon>Streptomycetaceae</taxon>
        <taxon>Streptomyces</taxon>
    </lineage>
</organism>
<dbReference type="PANTHER" id="PTHR24320">
    <property type="entry name" value="RETINOL DEHYDROGENASE"/>
    <property type="match status" value="1"/>
</dbReference>
<sequence length="311" mass="32875">MSTRSPRFPALSWSTDDMPDLAGRTAVVTGAASGLGLAITRSLVAHGARVVMAVRNTAKAEQVRADLSQGPGEAVVMELDLLDLASVHRFTAAVHDRFAAVDLLIENAGISSQSLTLSAEGVESQFATNHLGHFALTGLLLDLLGKGDDPRIVVVASALYTRAGLDLDHLDGTGTYSPGRAYNRSKLANVLFGRELQRRLEALGSTVRSFVAHPGMAKTPLHTTYPSPALRLVTKTVAGLIGRPAEQAVVPILYAATSPDAVPDSFYGPTGPKLHARVQPAAFTGPGLDRDTAWALWEKSQQLAGVHYLDG</sequence>
<dbReference type="PANTHER" id="PTHR24320:SF148">
    <property type="entry name" value="NAD(P)-BINDING ROSSMANN-FOLD SUPERFAMILY PROTEIN"/>
    <property type="match status" value="1"/>
</dbReference>
<comment type="similarity">
    <text evidence="1">Belongs to the short-chain dehydrogenases/reductases (SDR) family.</text>
</comment>
<keyword evidence="4" id="KW-1185">Reference proteome</keyword>
<dbReference type="InterPro" id="IPR002347">
    <property type="entry name" value="SDR_fam"/>
</dbReference>
<evidence type="ECO:0000313" key="4">
    <source>
        <dbReference type="Proteomes" id="UP001595993"/>
    </source>
</evidence>
<dbReference type="SUPFAM" id="SSF51735">
    <property type="entry name" value="NAD(P)-binding Rossmann-fold domains"/>
    <property type="match status" value="1"/>
</dbReference>
<comment type="caution">
    <text evidence="3">The sequence shown here is derived from an EMBL/GenBank/DDBJ whole genome shotgun (WGS) entry which is preliminary data.</text>
</comment>
<dbReference type="Gene3D" id="3.40.50.720">
    <property type="entry name" value="NAD(P)-binding Rossmann-like Domain"/>
    <property type="match status" value="1"/>
</dbReference>
<evidence type="ECO:0000313" key="3">
    <source>
        <dbReference type="EMBL" id="MFC4612481.1"/>
    </source>
</evidence>
<dbReference type="EMBL" id="JBHSFE010000034">
    <property type="protein sequence ID" value="MFC4612481.1"/>
    <property type="molecule type" value="Genomic_DNA"/>
</dbReference>
<evidence type="ECO:0000256" key="2">
    <source>
        <dbReference type="ARBA" id="ARBA00023002"/>
    </source>
</evidence>
<proteinExistence type="inferred from homology"/>
<keyword evidence="2" id="KW-0560">Oxidoreductase</keyword>
<dbReference type="Proteomes" id="UP001595993">
    <property type="component" value="Unassembled WGS sequence"/>
</dbReference>
<protein>
    <submittedName>
        <fullName evidence="3">SDR family NAD(P)-dependent oxidoreductase</fullName>
    </submittedName>
</protein>
<gene>
    <name evidence="3" type="ORF">ACFO9E_32730</name>
</gene>
<accession>A0ABV9GHH0</accession>
<dbReference type="RefSeq" id="WP_381202658.1">
    <property type="nucleotide sequence ID" value="NZ_JBHSFE010000034.1"/>
</dbReference>
<reference evidence="4" key="1">
    <citation type="journal article" date="2019" name="Int. J. Syst. Evol. Microbiol.">
        <title>The Global Catalogue of Microorganisms (GCM) 10K type strain sequencing project: providing services to taxonomists for standard genome sequencing and annotation.</title>
        <authorList>
            <consortium name="The Broad Institute Genomics Platform"/>
            <consortium name="The Broad Institute Genome Sequencing Center for Infectious Disease"/>
            <person name="Wu L."/>
            <person name="Ma J."/>
        </authorList>
    </citation>
    <scope>NUCLEOTIDE SEQUENCE [LARGE SCALE GENOMIC DNA]</scope>
    <source>
        <strain evidence="4">CGMCC 4.7139</strain>
    </source>
</reference>
<dbReference type="InterPro" id="IPR036291">
    <property type="entry name" value="NAD(P)-bd_dom_sf"/>
</dbReference>
<dbReference type="Pfam" id="PF00106">
    <property type="entry name" value="adh_short"/>
    <property type="match status" value="1"/>
</dbReference>
<name>A0ABV9GHH0_9ACTN</name>
<evidence type="ECO:0000256" key="1">
    <source>
        <dbReference type="ARBA" id="ARBA00006484"/>
    </source>
</evidence>